<dbReference type="PROSITE" id="PS51257">
    <property type="entry name" value="PROKAR_LIPOPROTEIN"/>
    <property type="match status" value="1"/>
</dbReference>
<protein>
    <recommendedName>
        <fullName evidence="2">Lipoprotein</fullName>
    </recommendedName>
</protein>
<dbReference type="EMBL" id="FPHN01000269">
    <property type="protein sequence ID" value="SFV69219.1"/>
    <property type="molecule type" value="Genomic_DNA"/>
</dbReference>
<proteinExistence type="predicted"/>
<gene>
    <name evidence="1" type="ORF">MNB_SV-14-1647</name>
</gene>
<dbReference type="AlphaFoldDB" id="A0A1W1CTX2"/>
<sequence>MKKQILIGLALFLVVGCSDKNISPSPIVKKQENRTVVSNSKKEKPKKIIIDLDKETKDDGLKGGVFETIFGSILMGNNDEVSFIGKELFIATPIKLYINGKWKATVKSVKGIFKIKGSEVNDGDVVTIENRFKKKLVEKKVVKKN</sequence>
<organism evidence="1">
    <name type="scientific">hydrothermal vent metagenome</name>
    <dbReference type="NCBI Taxonomy" id="652676"/>
    <lineage>
        <taxon>unclassified sequences</taxon>
        <taxon>metagenomes</taxon>
        <taxon>ecological metagenomes</taxon>
    </lineage>
</organism>
<evidence type="ECO:0000313" key="1">
    <source>
        <dbReference type="EMBL" id="SFV69219.1"/>
    </source>
</evidence>
<name>A0A1W1CTX2_9ZZZZ</name>
<reference evidence="1" key="1">
    <citation type="submission" date="2016-10" db="EMBL/GenBank/DDBJ databases">
        <authorList>
            <person name="de Groot N.N."/>
        </authorList>
    </citation>
    <scope>NUCLEOTIDE SEQUENCE</scope>
</reference>
<evidence type="ECO:0008006" key="2">
    <source>
        <dbReference type="Google" id="ProtNLM"/>
    </source>
</evidence>
<accession>A0A1W1CTX2</accession>